<feature type="region of interest" description="Disordered" evidence="1">
    <location>
        <begin position="772"/>
        <end position="793"/>
    </location>
</feature>
<accession>A0A3M6VSW2</accession>
<organism evidence="3 5">
    <name type="scientific">Peronospora effusa</name>
    <dbReference type="NCBI Taxonomy" id="542832"/>
    <lineage>
        <taxon>Eukaryota</taxon>
        <taxon>Sar</taxon>
        <taxon>Stramenopiles</taxon>
        <taxon>Oomycota</taxon>
        <taxon>Peronosporomycetes</taxon>
        <taxon>Peronosporales</taxon>
        <taxon>Peronosporaceae</taxon>
        <taxon>Peronospora</taxon>
    </lineage>
</organism>
<evidence type="ECO:0000313" key="5">
    <source>
        <dbReference type="Proteomes" id="UP000282087"/>
    </source>
</evidence>
<dbReference type="VEuPathDB" id="FungiDB:DD237_002952"/>
<evidence type="ECO:0000313" key="4">
    <source>
        <dbReference type="EMBL" id="RQM13086.1"/>
    </source>
</evidence>
<feature type="compositionally biased region" description="Polar residues" evidence="1">
    <location>
        <begin position="436"/>
        <end position="459"/>
    </location>
</feature>
<feature type="region of interest" description="Disordered" evidence="1">
    <location>
        <begin position="334"/>
        <end position="378"/>
    </location>
</feature>
<evidence type="ECO:0000313" key="6">
    <source>
        <dbReference type="Proteomes" id="UP000286097"/>
    </source>
</evidence>
<feature type="compositionally biased region" description="Polar residues" evidence="1">
    <location>
        <begin position="277"/>
        <end position="288"/>
    </location>
</feature>
<feature type="compositionally biased region" description="Basic and acidic residues" evidence="1">
    <location>
        <begin position="413"/>
        <end position="424"/>
    </location>
</feature>
<dbReference type="EMBL" id="QKXF01000287">
    <property type="protein sequence ID" value="RQM13086.1"/>
    <property type="molecule type" value="Genomic_DNA"/>
</dbReference>
<sequence>MASGRANFATEFLLQELLAALGVPLVISNTYDLHADSFSESLSEETESQSALEATKRGNKSRVMLVRRTNSSQQTVTLVDRKFEVESFIPDNVIVELQKERRFYTLGRLRGSVVRVTKYHFATLTRCLATCKGNKETSVSLPNVTKNEARVYLWVDALAIVEDNDLAIKALPSVYTHPLVVERLQMMSDAELEKQLMINQGLLPLEVGRFDDDRPLLDEDCVIPEEQEQELEEKDEWGLPTPIERQMTDSELIEENGSVPMPESQAMRDSTSPDKLLSTQESMVSSGNLSTMSTTLSANLSSTLSEEMSVTPSLGNQGYLFQQENIRETFVIGSDSESSDTDREHVSAQKAKKSVPSALSSHKQVDSSRTHSPAHSSVAPAILKMTQSSWATVDLTDDSPEKAPMAIPASKKHAFDDQEAKTEDADLQNEAGGNTVPPSSAYTPPRTHSPTEKQNSSTGWATSFLRLVGIGTSAAKASLPHTQSSDEEADDLAENEKNATQILDRTEKEKKAEPAKPEDLILSQATVVLQYDADNDDDDHAFEYEGMLSDDIVSPRSAEHGGVPTQEADSTGDLVLAEEGAEVVPTPKKRPASKKETTSTGFRTPSPSAQTATPRTEKRTEPADRQSAASMSNLKEYLEVVAPDSSQPASPLSPISSSRIGFSAVESQGVKRRRQQINAESRSPSTIAQAELAVSQPRVQMNGKRSRSETQKHRREILSTQAHRTAGSLSPQFEQPVFIPRRPLQPVYGNGGTDSYSLNALSRSLGSRIHDLASEENQTRTSRQPRRAWKRYEKLFPPLNMTHLKQRMAENKAKGQ</sequence>
<evidence type="ECO:0000313" key="3">
    <source>
        <dbReference type="EMBL" id="RMX69111.1"/>
    </source>
</evidence>
<protein>
    <recommendedName>
        <fullName evidence="7">Telomere replication protein EST3</fullName>
    </recommendedName>
</protein>
<name>A0A3M6VSW2_9STRA</name>
<feature type="region of interest" description="Disordered" evidence="1">
    <location>
        <begin position="476"/>
        <end position="519"/>
    </location>
</feature>
<gene>
    <name evidence="4" type="ORF">DD237_002952</name>
    <name evidence="3" type="ORF">DD238_002427</name>
</gene>
<reference evidence="5 6" key="1">
    <citation type="submission" date="2018-06" db="EMBL/GenBank/DDBJ databases">
        <title>Comparative genomics of downy mildews reveals potential adaptations to biotrophy.</title>
        <authorList>
            <person name="Fletcher K."/>
            <person name="Klosterman S.J."/>
            <person name="Derevnina L."/>
            <person name="Martin F."/>
            <person name="Koike S."/>
            <person name="Reyes Chin-Wo S."/>
            <person name="Mou B."/>
            <person name="Michelmore R."/>
        </authorList>
    </citation>
    <scope>NUCLEOTIDE SEQUENCE [LARGE SCALE GENOMIC DNA]</scope>
    <source>
        <strain evidence="4 6">R13</strain>
        <strain evidence="3 5">R14</strain>
    </source>
</reference>
<feature type="chain" id="PRO_5036085805" description="Telomere replication protein EST3" evidence="2">
    <location>
        <begin position="29"/>
        <end position="816"/>
    </location>
</feature>
<feature type="compositionally biased region" description="Polar residues" evidence="1">
    <location>
        <begin position="598"/>
        <end position="614"/>
    </location>
</feature>
<feature type="compositionally biased region" description="Polar residues" evidence="1">
    <location>
        <begin position="676"/>
        <end position="688"/>
    </location>
</feature>
<keyword evidence="2" id="KW-0732">Signal</keyword>
<keyword evidence="5" id="KW-1185">Reference proteome</keyword>
<feature type="region of interest" description="Disordered" evidence="1">
    <location>
        <begin position="552"/>
        <end position="715"/>
    </location>
</feature>
<evidence type="ECO:0008006" key="7">
    <source>
        <dbReference type="Google" id="ProtNLM"/>
    </source>
</evidence>
<comment type="caution">
    <text evidence="3">The sequence shown here is derived from an EMBL/GenBank/DDBJ whole genome shotgun (WGS) entry which is preliminary data.</text>
</comment>
<dbReference type="EMBL" id="QLLG01000036">
    <property type="protein sequence ID" value="RMX69111.1"/>
    <property type="molecule type" value="Genomic_DNA"/>
</dbReference>
<feature type="region of interest" description="Disordered" evidence="1">
    <location>
        <begin position="410"/>
        <end position="459"/>
    </location>
</feature>
<evidence type="ECO:0000256" key="2">
    <source>
        <dbReference type="SAM" id="SignalP"/>
    </source>
</evidence>
<dbReference type="Proteomes" id="UP000286097">
    <property type="component" value="Unassembled WGS sequence"/>
</dbReference>
<proteinExistence type="predicted"/>
<dbReference type="AlphaFoldDB" id="A0A3M6VSW2"/>
<feature type="compositionally biased region" description="Polar residues" evidence="1">
    <location>
        <begin position="644"/>
        <end position="660"/>
    </location>
</feature>
<feature type="compositionally biased region" description="Basic and acidic residues" evidence="1">
    <location>
        <begin position="615"/>
        <end position="624"/>
    </location>
</feature>
<feature type="compositionally biased region" description="Basic and acidic residues" evidence="1">
    <location>
        <begin position="504"/>
        <end position="519"/>
    </location>
</feature>
<evidence type="ECO:0000256" key="1">
    <source>
        <dbReference type="SAM" id="MobiDB-lite"/>
    </source>
</evidence>
<feature type="signal peptide" evidence="2">
    <location>
        <begin position="1"/>
        <end position="28"/>
    </location>
</feature>
<dbReference type="Proteomes" id="UP000282087">
    <property type="component" value="Unassembled WGS sequence"/>
</dbReference>
<feature type="region of interest" description="Disordered" evidence="1">
    <location>
        <begin position="258"/>
        <end position="292"/>
    </location>
</feature>